<sequence>MSLLMLLKTTGLEYDDRVRKESLTLKKKIDDIFISVLRQDNKKMREKTSYGISFEAISLFTRKFFSHKKFLFLKLIEMYVKFLIIVFKRKPNIVWIHNQEMMGLLPILYLLREIGFIKKIIWDQHELLNESYIDNNIKKEILKLLFYIPDQIIVANEERYNYYLDNFNNNYENKIHIIHNYADKKFENSNSKDLPFEIKKWLGGKSYILAQGGANKNRYIEEMIEAIIKMGKYKLIVVGPYNKEIFNLINKNHSCNIYDYIYFTGMIPQMEMIDYIDNAKASMIFYKNTKLNSKYCEPNRLYQAIIRGLPVIVGENPPMRNLVKKYNNGIVLNSDGNNKDDIIEALVKLNKNYIRYKNNANECKNKFSWEVQENVIFDLFDLNE</sequence>
<dbReference type="Proteomes" id="UP000324896">
    <property type="component" value="Unassembled WGS sequence"/>
</dbReference>
<dbReference type="GO" id="GO:0016757">
    <property type="term" value="F:glycosyltransferase activity"/>
    <property type="evidence" value="ECO:0007669"/>
    <property type="project" value="InterPro"/>
</dbReference>
<dbReference type="PANTHER" id="PTHR46401">
    <property type="entry name" value="GLYCOSYLTRANSFERASE WBBK-RELATED"/>
    <property type="match status" value="1"/>
</dbReference>
<dbReference type="EMBL" id="FMYT01000032">
    <property type="protein sequence ID" value="SDD19058.1"/>
    <property type="molecule type" value="Genomic_DNA"/>
</dbReference>
<keyword evidence="1 3" id="KW-0808">Transferase</keyword>
<feature type="domain" description="Glycosyl transferase family 1" evidence="2">
    <location>
        <begin position="200"/>
        <end position="358"/>
    </location>
</feature>
<organism evidence="3 4">
    <name type="scientific">Halanaerobium congolense</name>
    <dbReference type="NCBI Taxonomy" id="54121"/>
    <lineage>
        <taxon>Bacteria</taxon>
        <taxon>Bacillati</taxon>
        <taxon>Bacillota</taxon>
        <taxon>Clostridia</taxon>
        <taxon>Halanaerobiales</taxon>
        <taxon>Halanaerobiaceae</taxon>
        <taxon>Halanaerobium</taxon>
    </lineage>
</organism>
<accession>A0A1G6SQG8</accession>
<proteinExistence type="predicted"/>
<dbReference type="AlphaFoldDB" id="A0A1G6SQG8"/>
<dbReference type="SUPFAM" id="SSF53756">
    <property type="entry name" value="UDP-Glycosyltransferase/glycogen phosphorylase"/>
    <property type="match status" value="1"/>
</dbReference>
<dbReference type="Gene3D" id="3.40.50.2000">
    <property type="entry name" value="Glycogen Phosphorylase B"/>
    <property type="match status" value="2"/>
</dbReference>
<evidence type="ECO:0000259" key="2">
    <source>
        <dbReference type="Pfam" id="PF00534"/>
    </source>
</evidence>
<evidence type="ECO:0000256" key="1">
    <source>
        <dbReference type="ARBA" id="ARBA00022679"/>
    </source>
</evidence>
<dbReference type="Pfam" id="PF00534">
    <property type="entry name" value="Glycos_transf_1"/>
    <property type="match status" value="1"/>
</dbReference>
<dbReference type="GO" id="GO:0009103">
    <property type="term" value="P:lipopolysaccharide biosynthetic process"/>
    <property type="evidence" value="ECO:0007669"/>
    <property type="project" value="TreeGrafter"/>
</dbReference>
<reference evidence="3 4" key="1">
    <citation type="submission" date="2016-10" db="EMBL/GenBank/DDBJ databases">
        <authorList>
            <person name="Varghese N."/>
            <person name="Submissions S."/>
        </authorList>
    </citation>
    <scope>NUCLEOTIDE SEQUENCE [LARGE SCALE GENOMIC DNA]</scope>
    <source>
        <strain evidence="3 4">WG10</strain>
    </source>
</reference>
<protein>
    <submittedName>
        <fullName evidence="3">Glycosyltransferase involved in cell wall bisynthesis</fullName>
    </submittedName>
</protein>
<dbReference type="PANTHER" id="PTHR46401:SF2">
    <property type="entry name" value="GLYCOSYLTRANSFERASE WBBK-RELATED"/>
    <property type="match status" value="1"/>
</dbReference>
<dbReference type="RefSeq" id="WP_149796936.1">
    <property type="nucleotide sequence ID" value="NZ_FMYT01000032.1"/>
</dbReference>
<evidence type="ECO:0000313" key="4">
    <source>
        <dbReference type="Proteomes" id="UP000324896"/>
    </source>
</evidence>
<name>A0A1G6SQG8_9FIRM</name>
<dbReference type="InterPro" id="IPR001296">
    <property type="entry name" value="Glyco_trans_1"/>
</dbReference>
<gene>
    <name evidence="3" type="ORF">SAMN04488597_13214</name>
</gene>
<evidence type="ECO:0000313" key="3">
    <source>
        <dbReference type="EMBL" id="SDD19058.1"/>
    </source>
</evidence>